<dbReference type="InterPro" id="IPR011990">
    <property type="entry name" value="TPR-like_helical_dom_sf"/>
</dbReference>
<dbReference type="SUPFAM" id="SSF48452">
    <property type="entry name" value="TPR-like"/>
    <property type="match status" value="1"/>
</dbReference>
<sequence>MVINDESIEYLISLAEDAVFEGDYNLASRLLYNALYDEPGYAKLHYTLAWMYHYYQFNEVKAIRHYELSLYFDPTCDYAYRQLVELLMDKKRYDAVNSLLQKAENAGHLDKDFIYETLGNLAEKQADFGLAIKYYRKALMHSMDNNASKELRQNIKRTKFKKFKTNWRWQRQN</sequence>
<evidence type="ECO:0000313" key="1">
    <source>
        <dbReference type="EMBL" id="MBK6264371.1"/>
    </source>
</evidence>
<gene>
    <name evidence="1" type="ORF">JKA74_04930</name>
</gene>
<dbReference type="Gene3D" id="1.25.40.10">
    <property type="entry name" value="Tetratricopeptide repeat domain"/>
    <property type="match status" value="1"/>
</dbReference>
<protein>
    <recommendedName>
        <fullName evidence="3">Tetratricopeptide repeat protein</fullName>
    </recommendedName>
</protein>
<dbReference type="Proteomes" id="UP000611723">
    <property type="component" value="Unassembled WGS sequence"/>
</dbReference>
<dbReference type="EMBL" id="JAEQBW010000001">
    <property type="protein sequence ID" value="MBK6264371.1"/>
    <property type="molecule type" value="Genomic_DNA"/>
</dbReference>
<evidence type="ECO:0000313" key="2">
    <source>
        <dbReference type="Proteomes" id="UP000611723"/>
    </source>
</evidence>
<name>A0A935C6C9_9BACT</name>
<reference evidence="1" key="1">
    <citation type="submission" date="2021-01" db="EMBL/GenBank/DDBJ databases">
        <title>Marivirga aurantiaca sp. nov., isolated from intertidal surface sediments.</title>
        <authorList>
            <person name="Zhang M."/>
        </authorList>
    </citation>
    <scope>NUCLEOTIDE SEQUENCE</scope>
    <source>
        <strain evidence="1">S37H4</strain>
    </source>
</reference>
<proteinExistence type="predicted"/>
<keyword evidence="2" id="KW-1185">Reference proteome</keyword>
<accession>A0A935C6C9</accession>
<evidence type="ECO:0008006" key="3">
    <source>
        <dbReference type="Google" id="ProtNLM"/>
    </source>
</evidence>
<organism evidence="1 2">
    <name type="scientific">Marivirga aurantiaca</name>
    <dbReference type="NCBI Taxonomy" id="2802615"/>
    <lineage>
        <taxon>Bacteria</taxon>
        <taxon>Pseudomonadati</taxon>
        <taxon>Bacteroidota</taxon>
        <taxon>Cytophagia</taxon>
        <taxon>Cytophagales</taxon>
        <taxon>Marivirgaceae</taxon>
        <taxon>Marivirga</taxon>
    </lineage>
</organism>
<dbReference type="AlphaFoldDB" id="A0A935C6C9"/>
<comment type="caution">
    <text evidence="1">The sequence shown here is derived from an EMBL/GenBank/DDBJ whole genome shotgun (WGS) entry which is preliminary data.</text>
</comment>